<sequence length="185" mass="18193">MKHLIFPSTAQADAFVQDLLAQGVIQPETRQASFNRQSQYSGSDTRLNDDRRDFDGTGPVEGMGGGTAEDAGEGAVKGTVAGAVAGGVVGAVATAASGGLLLPVVLGMTALGSGVGAGVGAIGGAAGVDETGSGGYGAGAQYVDDDRYSRMEASHSSGGRAIAVEDSVPDDVVRAAAARHGGELI</sequence>
<organism evidence="2">
    <name type="scientific">Deinococcus sonorensis KR-87</name>
    <dbReference type="NCBI Taxonomy" id="694439"/>
    <lineage>
        <taxon>Bacteria</taxon>
        <taxon>Thermotogati</taxon>
        <taxon>Deinococcota</taxon>
        <taxon>Deinococci</taxon>
        <taxon>Deinococcales</taxon>
        <taxon>Deinococcaceae</taxon>
        <taxon>Deinococcus</taxon>
    </lineage>
</organism>
<evidence type="ECO:0000256" key="1">
    <source>
        <dbReference type="SAM" id="MobiDB-lite"/>
    </source>
</evidence>
<evidence type="ECO:0008006" key="3">
    <source>
        <dbReference type="Google" id="ProtNLM"/>
    </source>
</evidence>
<dbReference type="AlphaFoldDB" id="A0AAU7UEY4"/>
<evidence type="ECO:0000313" key="2">
    <source>
        <dbReference type="EMBL" id="XBV86853.1"/>
    </source>
</evidence>
<accession>A0AAU7UEY4</accession>
<name>A0AAU7UEY4_9DEIO</name>
<dbReference type="RefSeq" id="WP_350244938.1">
    <property type="nucleotide sequence ID" value="NZ_CP158299.1"/>
</dbReference>
<proteinExistence type="predicted"/>
<feature type="region of interest" description="Disordered" evidence="1">
    <location>
        <begin position="31"/>
        <end position="72"/>
    </location>
</feature>
<feature type="compositionally biased region" description="Basic and acidic residues" evidence="1">
    <location>
        <begin position="46"/>
        <end position="55"/>
    </location>
</feature>
<protein>
    <recommendedName>
        <fullName evidence="3">General stress protein 17M-like domain-containing protein</fullName>
    </recommendedName>
</protein>
<dbReference type="EMBL" id="CP158299">
    <property type="protein sequence ID" value="XBV86853.1"/>
    <property type="molecule type" value="Genomic_DNA"/>
</dbReference>
<reference evidence="2" key="1">
    <citation type="submission" date="2024-06" db="EMBL/GenBank/DDBJ databases">
        <title>Draft Genome Sequence of Deinococcus sonorensis Type Strain KR-87, a Biofilm Producing Representative of the Genus Deinococcus.</title>
        <authorList>
            <person name="Boren L.S."/>
            <person name="Grosso R.A."/>
            <person name="Hugenberg-Cox A.N."/>
            <person name="Hill J.T.E."/>
            <person name="Albert C.M."/>
            <person name="Tuohy J.M."/>
        </authorList>
    </citation>
    <scope>NUCLEOTIDE SEQUENCE</scope>
    <source>
        <strain evidence="2">KR-87</strain>
    </source>
</reference>
<gene>
    <name evidence="2" type="ORF">ABOD76_11235</name>
</gene>
<feature type="compositionally biased region" description="Polar residues" evidence="1">
    <location>
        <begin position="31"/>
        <end position="45"/>
    </location>
</feature>
<dbReference type="KEGG" id="dsc:ABOD76_11235"/>